<dbReference type="Proteomes" id="UP001374579">
    <property type="component" value="Unassembled WGS sequence"/>
</dbReference>
<organism evidence="1 2">
    <name type="scientific">Littorina saxatilis</name>
    <dbReference type="NCBI Taxonomy" id="31220"/>
    <lineage>
        <taxon>Eukaryota</taxon>
        <taxon>Metazoa</taxon>
        <taxon>Spiralia</taxon>
        <taxon>Lophotrochozoa</taxon>
        <taxon>Mollusca</taxon>
        <taxon>Gastropoda</taxon>
        <taxon>Caenogastropoda</taxon>
        <taxon>Littorinimorpha</taxon>
        <taxon>Littorinoidea</taxon>
        <taxon>Littorinidae</taxon>
        <taxon>Littorina</taxon>
    </lineage>
</organism>
<proteinExistence type="predicted"/>
<protein>
    <submittedName>
        <fullName evidence="1">Uncharacterized protein</fullName>
    </submittedName>
</protein>
<reference evidence="1 2" key="1">
    <citation type="submission" date="2024-02" db="EMBL/GenBank/DDBJ databases">
        <title>Chromosome-scale genome assembly of the rough periwinkle Littorina saxatilis.</title>
        <authorList>
            <person name="De Jode A."/>
            <person name="Faria R."/>
            <person name="Formenti G."/>
            <person name="Sims Y."/>
            <person name="Smith T.P."/>
            <person name="Tracey A."/>
            <person name="Wood J.M.D."/>
            <person name="Zagrodzka Z.B."/>
            <person name="Johannesson K."/>
            <person name="Butlin R.K."/>
            <person name="Leder E.H."/>
        </authorList>
    </citation>
    <scope>NUCLEOTIDE SEQUENCE [LARGE SCALE GENOMIC DNA]</scope>
    <source>
        <strain evidence="1">Snail1</strain>
        <tissue evidence="1">Muscle</tissue>
    </source>
</reference>
<gene>
    <name evidence="1" type="ORF">V1264_009942</name>
</gene>
<evidence type="ECO:0000313" key="2">
    <source>
        <dbReference type="Proteomes" id="UP001374579"/>
    </source>
</evidence>
<dbReference type="AlphaFoldDB" id="A0AAN9ANC8"/>
<comment type="caution">
    <text evidence="1">The sequence shown here is derived from an EMBL/GenBank/DDBJ whole genome shotgun (WGS) entry which is preliminary data.</text>
</comment>
<accession>A0AAN9ANC8</accession>
<dbReference type="EMBL" id="JBAMIC010000024">
    <property type="protein sequence ID" value="KAK7090097.1"/>
    <property type="molecule type" value="Genomic_DNA"/>
</dbReference>
<evidence type="ECO:0000313" key="1">
    <source>
        <dbReference type="EMBL" id="KAK7090097.1"/>
    </source>
</evidence>
<sequence>MYKLSSVHPWYRLIFCRDWVNEYDDVTRGSAESDVIIYFHPVETKYQAIPWMDGAVTYIWHDQSKENLSWDVETNHWKFTMGNQPKPKSCRTIFCFSLGKASFVQFRKRHHEFIHPAETKKTNSMDENV</sequence>
<name>A0AAN9ANC8_9CAEN</name>
<keyword evidence="2" id="KW-1185">Reference proteome</keyword>